<feature type="region of interest" description="Disordered" evidence="6">
    <location>
        <begin position="1"/>
        <end position="30"/>
    </location>
</feature>
<keyword evidence="2 7" id="KW-0812">Transmembrane</keyword>
<evidence type="ECO:0000313" key="10">
    <source>
        <dbReference type="Proteomes" id="UP001344447"/>
    </source>
</evidence>
<dbReference type="GO" id="GO:0031966">
    <property type="term" value="C:mitochondrial membrane"/>
    <property type="evidence" value="ECO:0007669"/>
    <property type="project" value="UniProtKB-SubCell"/>
</dbReference>
<evidence type="ECO:0000256" key="6">
    <source>
        <dbReference type="SAM" id="MobiDB-lite"/>
    </source>
</evidence>
<evidence type="ECO:0000256" key="5">
    <source>
        <dbReference type="ARBA" id="ARBA00023136"/>
    </source>
</evidence>
<name>A0AAN7TZR5_9MYCE</name>
<dbReference type="InterPro" id="IPR007667">
    <property type="entry name" value="Hypoxia_induced_domain"/>
</dbReference>
<dbReference type="Pfam" id="PF04588">
    <property type="entry name" value="HIG_1_N"/>
    <property type="match status" value="1"/>
</dbReference>
<keyword evidence="4" id="KW-0496">Mitochondrion</keyword>
<evidence type="ECO:0000313" key="9">
    <source>
        <dbReference type="EMBL" id="KAK5582899.1"/>
    </source>
</evidence>
<dbReference type="Gene3D" id="6.10.140.1320">
    <property type="match status" value="1"/>
</dbReference>
<dbReference type="EMBL" id="JAVFKY010000001">
    <property type="protein sequence ID" value="KAK5582899.1"/>
    <property type="molecule type" value="Genomic_DNA"/>
</dbReference>
<dbReference type="PROSITE" id="PS51503">
    <property type="entry name" value="HIG1"/>
    <property type="match status" value="1"/>
</dbReference>
<dbReference type="PANTHER" id="PTHR12297:SF3">
    <property type="entry name" value="HIG1 DOMAIN FAMILY MEMBER 1A"/>
    <property type="match status" value="1"/>
</dbReference>
<dbReference type="InterPro" id="IPR050355">
    <property type="entry name" value="RCF1"/>
</dbReference>
<keyword evidence="5 7" id="KW-0472">Membrane</keyword>
<comment type="caution">
    <text evidence="9">The sequence shown here is derived from an EMBL/GenBank/DDBJ whole genome shotgun (WGS) entry which is preliminary data.</text>
</comment>
<keyword evidence="10" id="KW-1185">Reference proteome</keyword>
<keyword evidence="3 7" id="KW-1133">Transmembrane helix</keyword>
<feature type="compositionally biased region" description="Polar residues" evidence="6">
    <location>
        <begin position="1"/>
        <end position="25"/>
    </location>
</feature>
<evidence type="ECO:0000259" key="8">
    <source>
        <dbReference type="PROSITE" id="PS51503"/>
    </source>
</evidence>
<evidence type="ECO:0000256" key="2">
    <source>
        <dbReference type="ARBA" id="ARBA00022692"/>
    </source>
</evidence>
<reference evidence="9 10" key="1">
    <citation type="submission" date="2023-11" db="EMBL/GenBank/DDBJ databases">
        <title>Dfirmibasis_genome.</title>
        <authorList>
            <person name="Edelbroek B."/>
            <person name="Kjellin J."/>
            <person name="Jerlstrom-Hultqvist J."/>
            <person name="Soderbom F."/>
        </authorList>
    </citation>
    <scope>NUCLEOTIDE SEQUENCE [LARGE SCALE GENOMIC DNA]</scope>
    <source>
        <strain evidence="9 10">TNS-C-14</strain>
    </source>
</reference>
<sequence>MTEENNNTSASTPQQPQSAFSTLSKKFTIPPPPKTIADGVKRDYVLVGGLAATIVALTAGIYNHSKGGSQLTTNRLLKGRIWAQAFTVCAMGWYAFAYQRDLDEAEASKHRKVILS</sequence>
<proteinExistence type="predicted"/>
<organism evidence="9 10">
    <name type="scientific">Dictyostelium firmibasis</name>
    <dbReference type="NCBI Taxonomy" id="79012"/>
    <lineage>
        <taxon>Eukaryota</taxon>
        <taxon>Amoebozoa</taxon>
        <taxon>Evosea</taxon>
        <taxon>Eumycetozoa</taxon>
        <taxon>Dictyostelia</taxon>
        <taxon>Dictyosteliales</taxon>
        <taxon>Dictyosteliaceae</taxon>
        <taxon>Dictyostelium</taxon>
    </lineage>
</organism>
<dbReference type="PANTHER" id="PTHR12297">
    <property type="entry name" value="HYPOXIA-INDUCBILE GENE 1 HIG1 -RELATED"/>
    <property type="match status" value="1"/>
</dbReference>
<evidence type="ECO:0000256" key="7">
    <source>
        <dbReference type="SAM" id="Phobius"/>
    </source>
</evidence>
<evidence type="ECO:0000256" key="4">
    <source>
        <dbReference type="ARBA" id="ARBA00023128"/>
    </source>
</evidence>
<feature type="domain" description="HIG1" evidence="8">
    <location>
        <begin position="16"/>
        <end position="109"/>
    </location>
</feature>
<feature type="transmembrane region" description="Helical" evidence="7">
    <location>
        <begin position="44"/>
        <end position="61"/>
    </location>
</feature>
<dbReference type="Proteomes" id="UP001344447">
    <property type="component" value="Unassembled WGS sequence"/>
</dbReference>
<protein>
    <recommendedName>
        <fullName evidence="8">HIG1 domain-containing protein</fullName>
    </recommendedName>
</protein>
<evidence type="ECO:0000256" key="1">
    <source>
        <dbReference type="ARBA" id="ARBA00004325"/>
    </source>
</evidence>
<dbReference type="AlphaFoldDB" id="A0AAN7TZR5"/>
<dbReference type="GO" id="GO:0097250">
    <property type="term" value="P:mitochondrial respirasome assembly"/>
    <property type="evidence" value="ECO:0007669"/>
    <property type="project" value="TreeGrafter"/>
</dbReference>
<gene>
    <name evidence="9" type="ORF">RB653_004488</name>
</gene>
<accession>A0AAN7TZR5</accession>
<feature type="transmembrane region" description="Helical" evidence="7">
    <location>
        <begin position="81"/>
        <end position="98"/>
    </location>
</feature>
<evidence type="ECO:0000256" key="3">
    <source>
        <dbReference type="ARBA" id="ARBA00022989"/>
    </source>
</evidence>
<comment type="subcellular location">
    <subcellularLocation>
        <location evidence="1">Mitochondrion membrane</location>
    </subcellularLocation>
</comment>